<evidence type="ECO:0000256" key="4">
    <source>
        <dbReference type="ARBA" id="ARBA00022692"/>
    </source>
</evidence>
<dbReference type="InterPro" id="IPR005115">
    <property type="entry name" value="Gly_transporter"/>
</dbReference>
<dbReference type="Proteomes" id="UP000593932">
    <property type="component" value="Chromosome"/>
</dbReference>
<keyword evidence="11" id="KW-1185">Reference proteome</keyword>
<keyword evidence="3" id="KW-1003">Cell membrane</keyword>
<feature type="region of interest" description="Disordered" evidence="7">
    <location>
        <begin position="1"/>
        <end position="37"/>
    </location>
</feature>
<evidence type="ECO:0000256" key="1">
    <source>
        <dbReference type="ARBA" id="ARBA00004651"/>
    </source>
</evidence>
<evidence type="ECO:0000313" key="10">
    <source>
        <dbReference type="EMBL" id="QOW21010.1"/>
    </source>
</evidence>
<dbReference type="Pfam" id="PF03458">
    <property type="entry name" value="Gly_transporter"/>
    <property type="match status" value="2"/>
</dbReference>
<sequence length="255" mass="26646">MGFSSAVRRSGGTGRLGETPCRPQALNGAPSTPRRPPRGILLAHFESDRELALNTIITTIDLIGTFAFAISGATVGVRNRLDIFGVLVLSFAAATAGGITRDLMIGATPPVALANWHYLAVSCLAGIITFYRYSDIERLRNPVRLFDAAGLALFAVIGSLKALDHGLGPVGAVLLGMLSGIGGGIVRDVLVARTPVVFQSDLYAIAAMLGAIVVVVGVALQLPAVPVMVASAAVCFGLRYMAIRYDWHLPVAPPS</sequence>
<feature type="transmembrane region" description="Helical" evidence="8">
    <location>
        <begin position="202"/>
        <end position="219"/>
    </location>
</feature>
<evidence type="ECO:0000313" key="11">
    <source>
        <dbReference type="Proteomes" id="UP000593932"/>
    </source>
</evidence>
<dbReference type="EMBL" id="CP063657">
    <property type="protein sequence ID" value="QOW21010.1"/>
    <property type="molecule type" value="Genomic_DNA"/>
</dbReference>
<comment type="subcellular location">
    <subcellularLocation>
        <location evidence="1">Cell membrane</location>
        <topology evidence="1">Multi-pass membrane protein</topology>
    </subcellularLocation>
</comment>
<dbReference type="PANTHER" id="PTHR30506:SF3">
    <property type="entry name" value="UPF0126 INNER MEMBRANE PROTEIN YADS-RELATED"/>
    <property type="match status" value="1"/>
</dbReference>
<comment type="similarity">
    <text evidence="2">Belongs to the UPF0126 family.</text>
</comment>
<feature type="transmembrane region" description="Helical" evidence="8">
    <location>
        <begin position="145"/>
        <end position="163"/>
    </location>
</feature>
<gene>
    <name evidence="10" type="ORF">INQ42_06750</name>
</gene>
<proteinExistence type="inferred from homology"/>
<dbReference type="PANTHER" id="PTHR30506">
    <property type="entry name" value="INNER MEMBRANE PROTEIN"/>
    <property type="match status" value="1"/>
</dbReference>
<evidence type="ECO:0000256" key="7">
    <source>
        <dbReference type="SAM" id="MobiDB-lite"/>
    </source>
</evidence>
<feature type="transmembrane region" description="Helical" evidence="8">
    <location>
        <begin position="51"/>
        <end position="71"/>
    </location>
</feature>
<keyword evidence="4 8" id="KW-0812">Transmembrane</keyword>
<accession>A0A7S6UIR9</accession>
<keyword evidence="5 8" id="KW-1133">Transmembrane helix</keyword>
<protein>
    <submittedName>
        <fullName evidence="10">Trimeric intracellular cation channel family protein</fullName>
    </submittedName>
</protein>
<keyword evidence="6 8" id="KW-0472">Membrane</keyword>
<evidence type="ECO:0000256" key="6">
    <source>
        <dbReference type="ARBA" id="ARBA00023136"/>
    </source>
</evidence>
<evidence type="ECO:0000256" key="2">
    <source>
        <dbReference type="ARBA" id="ARBA00008193"/>
    </source>
</evidence>
<evidence type="ECO:0000256" key="5">
    <source>
        <dbReference type="ARBA" id="ARBA00022989"/>
    </source>
</evidence>
<evidence type="ECO:0000256" key="8">
    <source>
        <dbReference type="SAM" id="Phobius"/>
    </source>
</evidence>
<feature type="transmembrane region" description="Helical" evidence="8">
    <location>
        <begin position="83"/>
        <end position="104"/>
    </location>
</feature>
<name>A0A7S6UIR9_9GAMM</name>
<evidence type="ECO:0000256" key="3">
    <source>
        <dbReference type="ARBA" id="ARBA00022475"/>
    </source>
</evidence>
<evidence type="ECO:0000259" key="9">
    <source>
        <dbReference type="Pfam" id="PF03458"/>
    </source>
</evidence>
<feature type="transmembrane region" description="Helical" evidence="8">
    <location>
        <begin position="169"/>
        <end position="190"/>
    </location>
</feature>
<feature type="domain" description="Glycine transporter" evidence="9">
    <location>
        <begin position="59"/>
        <end position="131"/>
    </location>
</feature>
<feature type="domain" description="Glycine transporter" evidence="9">
    <location>
        <begin position="145"/>
        <end position="216"/>
    </location>
</feature>
<organism evidence="10 11">
    <name type="scientific">Novilysobacter avium</name>
    <dbReference type="NCBI Taxonomy" id="2781023"/>
    <lineage>
        <taxon>Bacteria</taxon>
        <taxon>Pseudomonadati</taxon>
        <taxon>Pseudomonadota</taxon>
        <taxon>Gammaproteobacteria</taxon>
        <taxon>Lysobacterales</taxon>
        <taxon>Lysobacteraceae</taxon>
        <taxon>Novilysobacter</taxon>
    </lineage>
</organism>
<reference evidence="10 11" key="1">
    <citation type="submission" date="2020-10" db="EMBL/GenBank/DDBJ databases">
        <title>complete genome sequencing of Lysobacter sp. H23M41.</title>
        <authorList>
            <person name="Bae J.-W."/>
            <person name="Lee S.-Y."/>
        </authorList>
    </citation>
    <scope>NUCLEOTIDE SEQUENCE [LARGE SCALE GENOMIC DNA]</scope>
    <source>
        <strain evidence="10 11">H23M41</strain>
    </source>
</reference>
<feature type="transmembrane region" description="Helical" evidence="8">
    <location>
        <begin position="116"/>
        <end position="133"/>
    </location>
</feature>